<evidence type="ECO:0000256" key="7">
    <source>
        <dbReference type="ARBA" id="ARBA00022927"/>
    </source>
</evidence>
<gene>
    <name evidence="12" type="primary">SEC62</name>
</gene>
<dbReference type="GO" id="GO:0005789">
    <property type="term" value="C:endoplasmic reticulum membrane"/>
    <property type="evidence" value="ECO:0007669"/>
    <property type="project" value="UniProtKB-SubCell"/>
</dbReference>
<keyword evidence="6" id="KW-0256">Endoplasmic reticulum</keyword>
<evidence type="ECO:0000256" key="5">
    <source>
        <dbReference type="ARBA" id="ARBA00022692"/>
    </source>
</evidence>
<dbReference type="Gene3D" id="1.10.10.10">
    <property type="entry name" value="Winged helix-like DNA-binding domain superfamily/Winged helix DNA-binding domain"/>
    <property type="match status" value="1"/>
</dbReference>
<comment type="similarity">
    <text evidence="2">Belongs to the SEC62 family.</text>
</comment>
<keyword evidence="5" id="KW-0812">Transmembrane</keyword>
<evidence type="ECO:0000256" key="2">
    <source>
        <dbReference type="ARBA" id="ARBA00010604"/>
    </source>
</evidence>
<keyword evidence="13" id="KW-1185">Reference proteome</keyword>
<evidence type="ECO:0000256" key="11">
    <source>
        <dbReference type="SAM" id="MobiDB-lite"/>
    </source>
</evidence>
<sequence>MAERRRHKKRVQEVSEPTKEEKAVAKYLRFNCPTKSTNMMGHRVDYFVASKAVDFLLESKWAKSKKSEDALFTTRESVVEYCNRLLKKQFFHRALKVMKKKPDKDLKKEKEKEKAKGDSSKEEEKRGKKEKDKKKDSESPDAKKEKTVSFVFLMVFFKNVLTDVRDLESSGAQDFYALCLCRMMNQDHQKRRRMLRRSLSLSLMRSSCF</sequence>
<protein>
    <recommendedName>
        <fullName evidence="3">Translocation protein SEC62</fullName>
    </recommendedName>
</protein>
<reference evidence="12" key="2">
    <citation type="submission" date="2025-08" db="UniProtKB">
        <authorList>
            <consortium name="Ensembl"/>
        </authorList>
    </citation>
    <scope>IDENTIFICATION</scope>
</reference>
<comment type="subcellular location">
    <subcellularLocation>
        <location evidence="1">Endoplasmic reticulum membrane</location>
        <topology evidence="1">Multi-pass membrane protein</topology>
    </subcellularLocation>
</comment>
<keyword evidence="7" id="KW-0653">Protein transport</keyword>
<evidence type="ECO:0000256" key="8">
    <source>
        <dbReference type="ARBA" id="ARBA00022989"/>
    </source>
</evidence>
<dbReference type="InterPro" id="IPR036388">
    <property type="entry name" value="WH-like_DNA-bd_sf"/>
</dbReference>
<evidence type="ECO:0000256" key="10">
    <source>
        <dbReference type="ARBA" id="ARBA00023136"/>
    </source>
</evidence>
<dbReference type="PANTHER" id="PTHR12443">
    <property type="entry name" value="TRANSLOCATION PROTEIN SEC62"/>
    <property type="match status" value="1"/>
</dbReference>
<keyword evidence="10" id="KW-0472">Membrane</keyword>
<organism evidence="12 13">
    <name type="scientific">Electrophorus electricus</name>
    <name type="common">Electric eel</name>
    <name type="synonym">Gymnotus electricus</name>
    <dbReference type="NCBI Taxonomy" id="8005"/>
    <lineage>
        <taxon>Eukaryota</taxon>
        <taxon>Metazoa</taxon>
        <taxon>Chordata</taxon>
        <taxon>Craniata</taxon>
        <taxon>Vertebrata</taxon>
        <taxon>Euteleostomi</taxon>
        <taxon>Actinopterygii</taxon>
        <taxon>Neopterygii</taxon>
        <taxon>Teleostei</taxon>
        <taxon>Ostariophysi</taxon>
        <taxon>Gymnotiformes</taxon>
        <taxon>Gymnotoidei</taxon>
        <taxon>Gymnotidae</taxon>
        <taxon>Electrophorus</taxon>
    </lineage>
</organism>
<evidence type="ECO:0000256" key="9">
    <source>
        <dbReference type="ARBA" id="ARBA00023010"/>
    </source>
</evidence>
<keyword evidence="8" id="KW-1133">Transmembrane helix</keyword>
<evidence type="ECO:0000256" key="3">
    <source>
        <dbReference type="ARBA" id="ARBA00021257"/>
    </source>
</evidence>
<evidence type="ECO:0000256" key="1">
    <source>
        <dbReference type="ARBA" id="ARBA00004477"/>
    </source>
</evidence>
<accession>A0AAY5E9T7</accession>
<dbReference type="GO" id="GO:0031204">
    <property type="term" value="P:post-translational protein targeting to membrane, translocation"/>
    <property type="evidence" value="ECO:0007669"/>
    <property type="project" value="TreeGrafter"/>
</dbReference>
<dbReference type="Ensembl" id="ENSEEET00000055173.1">
    <property type="protein sequence ID" value="ENSEEEP00000053660.1"/>
    <property type="gene ID" value="ENSEEEG00000028399.1"/>
</dbReference>
<reference evidence="12 13" key="1">
    <citation type="submission" date="2020-05" db="EMBL/GenBank/DDBJ databases">
        <title>Electrophorus electricus (electric eel) genome, fEleEle1, primary haplotype.</title>
        <authorList>
            <person name="Myers G."/>
            <person name="Meyer A."/>
            <person name="Fedrigo O."/>
            <person name="Formenti G."/>
            <person name="Rhie A."/>
            <person name="Tracey A."/>
            <person name="Sims Y."/>
            <person name="Jarvis E.D."/>
        </authorList>
    </citation>
    <scope>NUCLEOTIDE SEQUENCE [LARGE SCALE GENOMIC DNA]</scope>
</reference>
<name>A0AAY5E9T7_ELEEL</name>
<keyword evidence="4" id="KW-0813">Transport</keyword>
<proteinExistence type="inferred from homology"/>
<keyword evidence="9" id="KW-0811">Translocation</keyword>
<evidence type="ECO:0000256" key="4">
    <source>
        <dbReference type="ARBA" id="ARBA00022448"/>
    </source>
</evidence>
<evidence type="ECO:0000256" key="6">
    <source>
        <dbReference type="ARBA" id="ARBA00022824"/>
    </source>
</evidence>
<dbReference type="Proteomes" id="UP000314983">
    <property type="component" value="Chromosome 18"/>
</dbReference>
<evidence type="ECO:0000313" key="13">
    <source>
        <dbReference type="Proteomes" id="UP000314983"/>
    </source>
</evidence>
<dbReference type="InterPro" id="IPR004728">
    <property type="entry name" value="Sec62"/>
</dbReference>
<dbReference type="PANTHER" id="PTHR12443:SF9">
    <property type="entry name" value="TRANSLOCATION PROTEIN SEC62"/>
    <property type="match status" value="1"/>
</dbReference>
<reference evidence="12" key="3">
    <citation type="submission" date="2025-09" db="UniProtKB">
        <authorList>
            <consortium name="Ensembl"/>
        </authorList>
    </citation>
    <scope>IDENTIFICATION</scope>
</reference>
<evidence type="ECO:0000313" key="12">
    <source>
        <dbReference type="Ensembl" id="ENSEEEP00000053660.1"/>
    </source>
</evidence>
<dbReference type="GeneTree" id="ENSGT00390000002757"/>
<dbReference type="AlphaFoldDB" id="A0AAY5E9T7"/>
<feature type="region of interest" description="Disordered" evidence="11">
    <location>
        <begin position="101"/>
        <end position="140"/>
    </location>
</feature>